<evidence type="ECO:0000256" key="1">
    <source>
        <dbReference type="PROSITE-ProRule" id="PRU00176"/>
    </source>
</evidence>
<dbReference type="InterPro" id="IPR035979">
    <property type="entry name" value="RBD_domain_sf"/>
</dbReference>
<dbReference type="Gene3D" id="3.30.70.330">
    <property type="match status" value="1"/>
</dbReference>
<dbReference type="GO" id="GO:0003723">
    <property type="term" value="F:RNA binding"/>
    <property type="evidence" value="ECO:0007669"/>
    <property type="project" value="UniProtKB-UniRule"/>
</dbReference>
<keyword evidence="5" id="KW-1185">Reference proteome</keyword>
<feature type="region of interest" description="Disordered" evidence="2">
    <location>
        <begin position="1"/>
        <end position="75"/>
    </location>
</feature>
<dbReference type="SUPFAM" id="SSF54928">
    <property type="entry name" value="RNA-binding domain, RBD"/>
    <property type="match status" value="1"/>
</dbReference>
<dbReference type="EMBL" id="JAKELL010000009">
    <property type="protein sequence ID" value="KAH8996289.1"/>
    <property type="molecule type" value="Genomic_DNA"/>
</dbReference>
<feature type="compositionally biased region" description="Basic residues" evidence="2">
    <location>
        <begin position="250"/>
        <end position="260"/>
    </location>
</feature>
<dbReference type="Pfam" id="PF00076">
    <property type="entry name" value="RRM_1"/>
    <property type="match status" value="1"/>
</dbReference>
<dbReference type="PROSITE" id="PS50102">
    <property type="entry name" value="RRM"/>
    <property type="match status" value="1"/>
</dbReference>
<feature type="domain" description="RRM" evidence="3">
    <location>
        <begin position="104"/>
        <end position="180"/>
    </location>
</feature>
<dbReference type="InterPro" id="IPR012677">
    <property type="entry name" value="Nucleotide-bd_a/b_plait_sf"/>
</dbReference>
<feature type="region of interest" description="Disordered" evidence="2">
    <location>
        <begin position="233"/>
        <end position="267"/>
    </location>
</feature>
<dbReference type="CDD" id="cd00590">
    <property type="entry name" value="RRM_SF"/>
    <property type="match status" value="1"/>
</dbReference>
<evidence type="ECO:0000313" key="5">
    <source>
        <dbReference type="Proteomes" id="UP001201163"/>
    </source>
</evidence>
<proteinExistence type="predicted"/>
<sequence length="267" mass="28180">MASLLERMNVDTAPSVGPVRSKTRRADSAPYSRPPKGDINSPWKHDMYQQGSESGKSLSDRLGAPQKDTPPKMNFGGAVRALKEATGSATDKELSIRGASTRGNVVEVTGLVKGTTAEDVEAIFKRCGHITQSSVKQSHGNADVTVRLTFKQENDAREAVRVFDQQVADGRTLGVRVVGGVNASLSGRLSMGVVDGSVDALMEIDTDGGSSKMRSDDIISRDPEAAARAHILVAPPGADPKDYLPSSGRGRGRGRARARRGTAGGGR</sequence>
<keyword evidence="1" id="KW-0694">RNA-binding</keyword>
<dbReference type="AlphaFoldDB" id="A0AAD4LMT7"/>
<reference evidence="4" key="1">
    <citation type="submission" date="2022-01" db="EMBL/GenBank/DDBJ databases">
        <title>Comparative genomics reveals a dynamic genome evolution in the ectomycorrhizal milk-cap (Lactarius) mushrooms.</title>
        <authorList>
            <consortium name="DOE Joint Genome Institute"/>
            <person name="Lebreton A."/>
            <person name="Tang N."/>
            <person name="Kuo A."/>
            <person name="LaButti K."/>
            <person name="Drula E."/>
            <person name="Barry K."/>
            <person name="Clum A."/>
            <person name="Lipzen A."/>
            <person name="Mousain D."/>
            <person name="Ng V."/>
            <person name="Wang R."/>
            <person name="Wang X."/>
            <person name="Dai Y."/>
            <person name="Henrissat B."/>
            <person name="Grigoriev I.V."/>
            <person name="Guerin-Laguette A."/>
            <person name="Yu F."/>
            <person name="Martin F.M."/>
        </authorList>
    </citation>
    <scope>NUCLEOTIDE SEQUENCE</scope>
    <source>
        <strain evidence="4">QP</strain>
    </source>
</reference>
<protein>
    <recommendedName>
        <fullName evidence="3">RRM domain-containing protein</fullName>
    </recommendedName>
</protein>
<accession>A0AAD4LMT7</accession>
<organism evidence="4 5">
    <name type="scientific">Lactarius akahatsu</name>
    <dbReference type="NCBI Taxonomy" id="416441"/>
    <lineage>
        <taxon>Eukaryota</taxon>
        <taxon>Fungi</taxon>
        <taxon>Dikarya</taxon>
        <taxon>Basidiomycota</taxon>
        <taxon>Agaricomycotina</taxon>
        <taxon>Agaricomycetes</taxon>
        <taxon>Russulales</taxon>
        <taxon>Russulaceae</taxon>
        <taxon>Lactarius</taxon>
    </lineage>
</organism>
<name>A0AAD4LMT7_9AGAM</name>
<evidence type="ECO:0000313" key="4">
    <source>
        <dbReference type="EMBL" id="KAH8996289.1"/>
    </source>
</evidence>
<dbReference type="InterPro" id="IPR000504">
    <property type="entry name" value="RRM_dom"/>
</dbReference>
<gene>
    <name evidence="4" type="ORF">EDB92DRAFT_1843151</name>
</gene>
<evidence type="ECO:0000256" key="2">
    <source>
        <dbReference type="SAM" id="MobiDB-lite"/>
    </source>
</evidence>
<dbReference type="Proteomes" id="UP001201163">
    <property type="component" value="Unassembled WGS sequence"/>
</dbReference>
<evidence type="ECO:0000259" key="3">
    <source>
        <dbReference type="PROSITE" id="PS50102"/>
    </source>
</evidence>
<comment type="caution">
    <text evidence="4">The sequence shown here is derived from an EMBL/GenBank/DDBJ whole genome shotgun (WGS) entry which is preliminary data.</text>
</comment>